<dbReference type="EMBL" id="ML978068">
    <property type="protein sequence ID" value="KAF2017698.1"/>
    <property type="molecule type" value="Genomic_DNA"/>
</dbReference>
<sequence>MTSRTERGKRPVDTGAPERPVGRSNSTQERASRGYERDANAPLRRLRLHQKCLYERTLPGNAFISAHVNRLQRGYYRSDLLHEPALDDVYFVSVHFVFHAHDHRSHRIRSAVIRVGVHANPDTDVGKTGIPRHSSRPASNHPRILGHAPELMYGAISPEDLQWNFSLSSSLGISQAPIAATLNPSGGLQSNYKIYDMMSIQGSLRSLQSPLGPDFDVEDAMAVWTLEENLLQRSGLPREFDFVLLVHKPSSVRDVYLSVDVDPKIEGWFGDFPQWYQNLPKFMPTQDRAISFRTDIGQKFSPIHSRRGFNFADLPRPLEEYVAMPGTTYPTNAISSPNRPGTRDPDPLDELWPGHDPPDRARDPIRWPDGHNRGCRRDCMHYTNANSQIVIPEAANVRVVYENPPFAAWTRIDRHLSPIPNEGDARNGTLRRRQRRYELKDEVRGFRAVDIGRNPLSER</sequence>
<keyword evidence="3" id="KW-1185">Reference proteome</keyword>
<reference evidence="2" key="1">
    <citation type="journal article" date="2020" name="Stud. Mycol.">
        <title>101 Dothideomycetes genomes: a test case for predicting lifestyles and emergence of pathogens.</title>
        <authorList>
            <person name="Haridas S."/>
            <person name="Albert R."/>
            <person name="Binder M."/>
            <person name="Bloem J."/>
            <person name="Labutti K."/>
            <person name="Salamov A."/>
            <person name="Andreopoulos B."/>
            <person name="Baker S."/>
            <person name="Barry K."/>
            <person name="Bills G."/>
            <person name="Bluhm B."/>
            <person name="Cannon C."/>
            <person name="Castanera R."/>
            <person name="Culley D."/>
            <person name="Daum C."/>
            <person name="Ezra D."/>
            <person name="Gonzalez J."/>
            <person name="Henrissat B."/>
            <person name="Kuo A."/>
            <person name="Liang C."/>
            <person name="Lipzen A."/>
            <person name="Lutzoni F."/>
            <person name="Magnuson J."/>
            <person name="Mondo S."/>
            <person name="Nolan M."/>
            <person name="Ohm R."/>
            <person name="Pangilinan J."/>
            <person name="Park H.-J."/>
            <person name="Ramirez L."/>
            <person name="Alfaro M."/>
            <person name="Sun H."/>
            <person name="Tritt A."/>
            <person name="Yoshinaga Y."/>
            <person name="Zwiers L.-H."/>
            <person name="Turgeon B."/>
            <person name="Goodwin S."/>
            <person name="Spatafora J."/>
            <person name="Crous P."/>
            <person name="Grigoriev I."/>
        </authorList>
    </citation>
    <scope>NUCLEOTIDE SEQUENCE</scope>
    <source>
        <strain evidence="2">CBS 175.79</strain>
    </source>
</reference>
<protein>
    <submittedName>
        <fullName evidence="2">Uncharacterized protein</fullName>
    </submittedName>
</protein>
<proteinExistence type="predicted"/>
<feature type="region of interest" description="Disordered" evidence="1">
    <location>
        <begin position="1"/>
        <end position="38"/>
    </location>
</feature>
<accession>A0A6A5XWJ2</accession>
<dbReference type="AlphaFoldDB" id="A0A6A5XWJ2"/>
<dbReference type="Proteomes" id="UP000799778">
    <property type="component" value="Unassembled WGS sequence"/>
</dbReference>
<evidence type="ECO:0000313" key="3">
    <source>
        <dbReference type="Proteomes" id="UP000799778"/>
    </source>
</evidence>
<organism evidence="2 3">
    <name type="scientific">Aaosphaeria arxii CBS 175.79</name>
    <dbReference type="NCBI Taxonomy" id="1450172"/>
    <lineage>
        <taxon>Eukaryota</taxon>
        <taxon>Fungi</taxon>
        <taxon>Dikarya</taxon>
        <taxon>Ascomycota</taxon>
        <taxon>Pezizomycotina</taxon>
        <taxon>Dothideomycetes</taxon>
        <taxon>Pleosporomycetidae</taxon>
        <taxon>Pleosporales</taxon>
        <taxon>Pleosporales incertae sedis</taxon>
        <taxon>Aaosphaeria</taxon>
    </lineage>
</organism>
<name>A0A6A5XWJ2_9PLEO</name>
<feature type="region of interest" description="Disordered" evidence="1">
    <location>
        <begin position="328"/>
        <end position="369"/>
    </location>
</feature>
<evidence type="ECO:0000256" key="1">
    <source>
        <dbReference type="SAM" id="MobiDB-lite"/>
    </source>
</evidence>
<feature type="compositionally biased region" description="Polar residues" evidence="1">
    <location>
        <begin position="328"/>
        <end position="339"/>
    </location>
</feature>
<evidence type="ECO:0000313" key="2">
    <source>
        <dbReference type="EMBL" id="KAF2017698.1"/>
    </source>
</evidence>
<dbReference type="OrthoDB" id="4497018at2759"/>
<dbReference type="GeneID" id="54284949"/>
<feature type="compositionally biased region" description="Basic and acidic residues" evidence="1">
    <location>
        <begin position="341"/>
        <end position="369"/>
    </location>
</feature>
<dbReference type="RefSeq" id="XP_033386037.1">
    <property type="nucleotide sequence ID" value="XM_033527552.1"/>
</dbReference>
<feature type="compositionally biased region" description="Basic and acidic residues" evidence="1">
    <location>
        <begin position="1"/>
        <end position="12"/>
    </location>
</feature>
<gene>
    <name evidence="2" type="ORF">BU24DRAFT_420746</name>
</gene>